<sequence>MGFNQLDDKEKKVLVIAYWAIWHAWNRFVHDGITPNIPELVVFIKARNENGEILVACTYPHFGVTDAFIAEAQVCKQIMTFAQKLRFRSIPVEGNSLIVMKKLNNTDSDRSVLGLIIQDIKRKVRGFNSVTFRFVARSANTTTHVLARSGCRLLAPQYWIKEALLEVECATTLD</sequence>
<organism evidence="2 3">
    <name type="scientific">Gossypium arboreum</name>
    <name type="common">Tree cotton</name>
    <name type="synonym">Gossypium nanking</name>
    <dbReference type="NCBI Taxonomy" id="29729"/>
    <lineage>
        <taxon>Eukaryota</taxon>
        <taxon>Viridiplantae</taxon>
        <taxon>Streptophyta</taxon>
        <taxon>Embryophyta</taxon>
        <taxon>Tracheophyta</taxon>
        <taxon>Spermatophyta</taxon>
        <taxon>Magnoliopsida</taxon>
        <taxon>eudicotyledons</taxon>
        <taxon>Gunneridae</taxon>
        <taxon>Pentapetalae</taxon>
        <taxon>rosids</taxon>
        <taxon>malvids</taxon>
        <taxon>Malvales</taxon>
        <taxon>Malvaceae</taxon>
        <taxon>Malvoideae</taxon>
        <taxon>Gossypium</taxon>
    </lineage>
</organism>
<dbReference type="PANTHER" id="PTHR47074">
    <property type="entry name" value="BNAC02G40300D PROTEIN"/>
    <property type="match status" value="1"/>
</dbReference>
<evidence type="ECO:0000313" key="2">
    <source>
        <dbReference type="EMBL" id="KAK5784472.1"/>
    </source>
</evidence>
<dbReference type="Proteomes" id="UP001358586">
    <property type="component" value="Chromosome 11"/>
</dbReference>
<dbReference type="InterPro" id="IPR036397">
    <property type="entry name" value="RNaseH_sf"/>
</dbReference>
<dbReference type="EMBL" id="JARKNE010000011">
    <property type="protein sequence ID" value="KAK5784472.1"/>
    <property type="molecule type" value="Genomic_DNA"/>
</dbReference>
<protein>
    <recommendedName>
        <fullName evidence="1">RNase H type-1 domain-containing protein</fullName>
    </recommendedName>
</protein>
<comment type="caution">
    <text evidence="2">The sequence shown here is derived from an EMBL/GenBank/DDBJ whole genome shotgun (WGS) entry which is preliminary data.</text>
</comment>
<dbReference type="InterPro" id="IPR044730">
    <property type="entry name" value="RNase_H-like_dom_plant"/>
</dbReference>
<dbReference type="InterPro" id="IPR052929">
    <property type="entry name" value="RNase_H-like_EbsB-rel"/>
</dbReference>
<dbReference type="InterPro" id="IPR002156">
    <property type="entry name" value="RNaseH_domain"/>
</dbReference>
<dbReference type="Gene3D" id="3.30.420.10">
    <property type="entry name" value="Ribonuclease H-like superfamily/Ribonuclease H"/>
    <property type="match status" value="1"/>
</dbReference>
<gene>
    <name evidence="2" type="ORF">PVK06_038996</name>
</gene>
<reference evidence="2 3" key="1">
    <citation type="submission" date="2023-03" db="EMBL/GenBank/DDBJ databases">
        <title>WGS of Gossypium arboreum.</title>
        <authorList>
            <person name="Yu D."/>
        </authorList>
    </citation>
    <scope>NUCLEOTIDE SEQUENCE [LARGE SCALE GENOMIC DNA]</scope>
    <source>
        <tissue evidence="2">Leaf</tissue>
    </source>
</reference>
<dbReference type="PANTHER" id="PTHR47074:SF61">
    <property type="entry name" value="RNASE H TYPE-1 DOMAIN-CONTAINING PROTEIN"/>
    <property type="match status" value="1"/>
</dbReference>
<feature type="domain" description="RNase H type-1" evidence="1">
    <location>
        <begin position="47"/>
        <end position="149"/>
    </location>
</feature>
<proteinExistence type="predicted"/>
<keyword evidence="3" id="KW-1185">Reference proteome</keyword>
<name>A0ABR0N278_GOSAR</name>
<accession>A0ABR0N278</accession>
<evidence type="ECO:0000259" key="1">
    <source>
        <dbReference type="Pfam" id="PF13456"/>
    </source>
</evidence>
<dbReference type="Pfam" id="PF13456">
    <property type="entry name" value="RVT_3"/>
    <property type="match status" value="1"/>
</dbReference>
<dbReference type="CDD" id="cd06222">
    <property type="entry name" value="RNase_H_like"/>
    <property type="match status" value="1"/>
</dbReference>
<evidence type="ECO:0000313" key="3">
    <source>
        <dbReference type="Proteomes" id="UP001358586"/>
    </source>
</evidence>